<name>A0A7C2JXX3_9PLAN</name>
<proteinExistence type="predicted"/>
<organism evidence="1">
    <name type="scientific">Schlesneria paludicola</name>
    <dbReference type="NCBI Taxonomy" id="360056"/>
    <lineage>
        <taxon>Bacteria</taxon>
        <taxon>Pseudomonadati</taxon>
        <taxon>Planctomycetota</taxon>
        <taxon>Planctomycetia</taxon>
        <taxon>Planctomycetales</taxon>
        <taxon>Planctomycetaceae</taxon>
        <taxon>Schlesneria</taxon>
    </lineage>
</organism>
<dbReference type="Gene3D" id="3.40.50.2000">
    <property type="entry name" value="Glycogen Phosphorylase B"/>
    <property type="match status" value="2"/>
</dbReference>
<dbReference type="PANTHER" id="PTHR21015:SF22">
    <property type="entry name" value="GLYCOSYLTRANSFERASE"/>
    <property type="match status" value="1"/>
</dbReference>
<accession>A0A7C2JXX3</accession>
<dbReference type="AlphaFoldDB" id="A0A7C2JXX3"/>
<dbReference type="GO" id="GO:0016757">
    <property type="term" value="F:glycosyltransferase activity"/>
    <property type="evidence" value="ECO:0007669"/>
    <property type="project" value="TreeGrafter"/>
</dbReference>
<dbReference type="EMBL" id="DSOK01000208">
    <property type="protein sequence ID" value="HEN15246.1"/>
    <property type="molecule type" value="Genomic_DNA"/>
</dbReference>
<dbReference type="PANTHER" id="PTHR21015">
    <property type="entry name" value="UDP-N-ACETYLGLUCOSAMINE--N-ACETYLMURAMYL-(PENTAPEPTIDE) PYROPHOSPHORYL-UNDECAPRENOL N-ACETYLGLUCOSAMINE TRANSFERASE 1"/>
    <property type="match status" value="1"/>
</dbReference>
<protein>
    <submittedName>
        <fullName evidence="1">Teichoic acid biosynthesis protein</fullName>
    </submittedName>
</protein>
<evidence type="ECO:0000313" key="1">
    <source>
        <dbReference type="EMBL" id="HEN15246.1"/>
    </source>
</evidence>
<comment type="caution">
    <text evidence="1">The sequence shown here is derived from an EMBL/GenBank/DDBJ whole genome shotgun (WGS) entry which is preliminary data.</text>
</comment>
<gene>
    <name evidence="1" type="ORF">ENQ76_07240</name>
</gene>
<dbReference type="SUPFAM" id="SSF53756">
    <property type="entry name" value="UDP-Glycosyltransferase/glycogen phosphorylase"/>
    <property type="match status" value="1"/>
</dbReference>
<sequence length="370" mass="41624">MARIFYSMAGEGRGHAARVRTLAEHLKRDHELVLFAPDDAYEFLSRCYPSDRPDPNVRLLRIPGLRFHYTGRKLDLMKSIGSGLHYAARELPRLVRAFRRRIQAERPDLVITDFEPSLPRAARRERVPVLSIDHQHVLLAYDLSSLPSELRWYAWLMGFAVRWHVSGQTEAVASSFYSPPLKPGWEHVRQVGPLIRPEVAAARPTDGDYLLSYLRANTPESVLMLLADLGVPIKVYGLGERPPMGSLTFCPIHETQFVTDLAGCRAVACAAGNQLLGESLYLGKPVLALPETQHHEQRINAYFLQQMGVGLATELESLNADLLQRFLVHLPEYRRELQRRRGQFDGTADTLTAIHGLLSRANPRVLSAAG</sequence>
<dbReference type="Pfam" id="PF13528">
    <property type="entry name" value="Glyco_trans_1_3"/>
    <property type="match status" value="1"/>
</dbReference>
<reference evidence="1" key="1">
    <citation type="journal article" date="2020" name="mSystems">
        <title>Genome- and Community-Level Interaction Insights into Carbon Utilization and Element Cycling Functions of Hydrothermarchaeota in Hydrothermal Sediment.</title>
        <authorList>
            <person name="Zhou Z."/>
            <person name="Liu Y."/>
            <person name="Xu W."/>
            <person name="Pan J."/>
            <person name="Luo Z.H."/>
            <person name="Li M."/>
        </authorList>
    </citation>
    <scope>NUCLEOTIDE SEQUENCE [LARGE SCALE GENOMIC DNA]</scope>
    <source>
        <strain evidence="1">SpSt-339</strain>
    </source>
</reference>